<protein>
    <submittedName>
        <fullName evidence="1">Uncharacterized protein</fullName>
    </submittedName>
</protein>
<proteinExistence type="predicted"/>
<name>A0A6C0EZS3_9ZZZZ</name>
<dbReference type="AlphaFoldDB" id="A0A6C0EZS3"/>
<evidence type="ECO:0000313" key="1">
    <source>
        <dbReference type="EMBL" id="QHT34292.1"/>
    </source>
</evidence>
<sequence>MFNNTHSDHQLIQRQQTFMLDRKLVSVCSEDRDQCQWKNRAHFEITLPQQLLNVETIRLVECNFPSNNYTFKNSYYNTKFLFKIASHPNYITLTINEGFYTPKQLAFELRNKMNYYTTVALGITVPPNPPYNQFIVVYNEVTQKLQFGNNFEPFELNFDAVISYDVSCAQPTTPVCQNGKWGLPYYLGFEKKAYNSSEIVKTQAISLSDPSFNNLTYFNIADTANYYWLGTGGPYHFCNAPNKINVIGETNFYMELDKCNQADELKPYPLNTNGTFNNSYNGIVNSFFAKIPILGCPNTQYFDSRNGLIQNLTTFFPPLERLGKIKVKFRYHDGTLVDFSNDFSFTLAFDCYRDEMARTLSLRTPAQYRL</sequence>
<accession>A0A6C0EZS3</accession>
<dbReference type="EMBL" id="MN738998">
    <property type="protein sequence ID" value="QHT34292.1"/>
    <property type="molecule type" value="Genomic_DNA"/>
</dbReference>
<reference evidence="1" key="1">
    <citation type="journal article" date="2020" name="Nature">
        <title>Giant virus diversity and host interactions through global metagenomics.</title>
        <authorList>
            <person name="Schulz F."/>
            <person name="Roux S."/>
            <person name="Paez-Espino D."/>
            <person name="Jungbluth S."/>
            <person name="Walsh D.A."/>
            <person name="Denef V.J."/>
            <person name="McMahon K.D."/>
            <person name="Konstantinidis K.T."/>
            <person name="Eloe-Fadrosh E.A."/>
            <person name="Kyrpides N.C."/>
            <person name="Woyke T."/>
        </authorList>
    </citation>
    <scope>NUCLEOTIDE SEQUENCE</scope>
    <source>
        <strain evidence="1">GVMAG-M-3300009163-63</strain>
    </source>
</reference>
<organism evidence="1">
    <name type="scientific">viral metagenome</name>
    <dbReference type="NCBI Taxonomy" id="1070528"/>
    <lineage>
        <taxon>unclassified sequences</taxon>
        <taxon>metagenomes</taxon>
        <taxon>organismal metagenomes</taxon>
    </lineage>
</organism>